<dbReference type="VEuPathDB" id="PiroplasmaDB:BEWA_002730"/>
<dbReference type="AlphaFoldDB" id="L0B0T5"/>
<dbReference type="STRING" id="1537102.L0B0T5"/>
<reference evidence="2 3" key="1">
    <citation type="journal article" date="2012" name="BMC Genomics">
        <title>Comparative genomic analysis and phylogenetic position of Theileria equi.</title>
        <authorList>
            <person name="Kappmeyer L.S."/>
            <person name="Thiagarajan M."/>
            <person name="Herndon D.R."/>
            <person name="Ramsay J.D."/>
            <person name="Caler E."/>
            <person name="Djikeng A."/>
            <person name="Gillespie J.J."/>
            <person name="Lau A.O."/>
            <person name="Roalson E.H."/>
            <person name="Silva J.C."/>
            <person name="Silva M.G."/>
            <person name="Suarez C.E."/>
            <person name="Ueti M.W."/>
            <person name="Nene V.M."/>
            <person name="Mealey R.H."/>
            <person name="Knowles D.P."/>
            <person name="Brayton K.A."/>
        </authorList>
    </citation>
    <scope>NUCLEOTIDE SEQUENCE [LARGE SCALE GENOMIC DNA]</scope>
    <source>
        <strain evidence="2 3">WA</strain>
    </source>
</reference>
<dbReference type="RefSeq" id="XP_004830532.1">
    <property type="nucleotide sequence ID" value="XM_004830475.1"/>
</dbReference>
<name>L0B0T5_THEEQ</name>
<gene>
    <name evidence="2" type="ORF">BEWA_002730</name>
</gene>
<feature type="domain" description="Myosin A tail" evidence="1">
    <location>
        <begin position="65"/>
        <end position="131"/>
    </location>
</feature>
<dbReference type="KEGG" id="beq:BEWA_002730"/>
<dbReference type="InterPro" id="IPR011992">
    <property type="entry name" value="EF-hand-dom_pair"/>
</dbReference>
<sequence length="200" mass="22386">MLVEGCLGSCYNDLPQPEFVLSPEDSELNYFLWMPGFKYQPTLQKKLTTLKSMSSNSDSTIEDVLEELIEVDEMQSKFNSRASNGFLSVHEAGMLARELGAVPSMGDLLEFETTFGNAVNFEQFKELCAVSMYSKENAEYILGILEQFAMGKSELQWKKLEYILTNYGEPLTDAEMAQVAKVLPLANNAVDCKKMAELVA</sequence>
<dbReference type="Pfam" id="PF21550">
    <property type="entry name" value="MTIP_N"/>
    <property type="match status" value="1"/>
</dbReference>
<dbReference type="eggNOG" id="ENOG502SCH4">
    <property type="taxonomic scope" value="Eukaryota"/>
</dbReference>
<proteinExistence type="predicted"/>
<evidence type="ECO:0000313" key="2">
    <source>
        <dbReference type="EMBL" id="AFZ80866.1"/>
    </source>
</evidence>
<dbReference type="SUPFAM" id="SSF47473">
    <property type="entry name" value="EF-hand"/>
    <property type="match status" value="1"/>
</dbReference>
<dbReference type="GeneID" id="15805390"/>
<keyword evidence="3" id="KW-1185">Reference proteome</keyword>
<dbReference type="OrthoDB" id="435273at2759"/>
<accession>L0B0T5</accession>
<dbReference type="Gene3D" id="1.10.238.10">
    <property type="entry name" value="EF-hand"/>
    <property type="match status" value="1"/>
</dbReference>
<protein>
    <submittedName>
        <fullName evidence="2">Myosin a tail domain interacting protein, putative</fullName>
    </submittedName>
</protein>
<dbReference type="Proteomes" id="UP000031512">
    <property type="component" value="Chromosome 3"/>
</dbReference>
<evidence type="ECO:0000259" key="1">
    <source>
        <dbReference type="Pfam" id="PF21550"/>
    </source>
</evidence>
<dbReference type="EMBL" id="CP001670">
    <property type="protein sequence ID" value="AFZ80866.1"/>
    <property type="molecule type" value="Genomic_DNA"/>
</dbReference>
<dbReference type="InterPro" id="IPR049007">
    <property type="entry name" value="MTIP_EFh"/>
</dbReference>
<organism evidence="2 3">
    <name type="scientific">Theileria equi strain WA</name>
    <dbReference type="NCBI Taxonomy" id="1537102"/>
    <lineage>
        <taxon>Eukaryota</taxon>
        <taxon>Sar</taxon>
        <taxon>Alveolata</taxon>
        <taxon>Apicomplexa</taxon>
        <taxon>Aconoidasida</taxon>
        <taxon>Piroplasmida</taxon>
        <taxon>Theileriidae</taxon>
        <taxon>Theileria</taxon>
    </lineage>
</organism>
<evidence type="ECO:0000313" key="3">
    <source>
        <dbReference type="Proteomes" id="UP000031512"/>
    </source>
</evidence>